<evidence type="ECO:0000256" key="2">
    <source>
        <dbReference type="ARBA" id="ARBA00011322"/>
    </source>
</evidence>
<accession>A0AA47KJN5</accession>
<dbReference type="InterPro" id="IPR004843">
    <property type="entry name" value="Calcineurin-like_PHP"/>
</dbReference>
<dbReference type="InterPro" id="IPR041796">
    <property type="entry name" value="Mre11_N"/>
</dbReference>
<comment type="function">
    <text evidence="7">SbcCD cleaves DNA hairpin structures. These structures can inhibit DNA replication and are intermediates in certain DNA recombination reactions. The complex acts as a 3'-&gt;5' double strand exonuclease that can open hairpins. It also has a 5' single-strand endonuclease activity.</text>
</comment>
<dbReference type="GO" id="GO:0006310">
    <property type="term" value="P:DNA recombination"/>
    <property type="evidence" value="ECO:0007669"/>
    <property type="project" value="UniProtKB-KW"/>
</dbReference>
<dbReference type="InterPro" id="IPR050535">
    <property type="entry name" value="DNA_Repair-Maintenance_Comp"/>
</dbReference>
<evidence type="ECO:0000313" key="11">
    <source>
        <dbReference type="Proteomes" id="UP001164748"/>
    </source>
</evidence>
<evidence type="ECO:0000256" key="6">
    <source>
        <dbReference type="ARBA" id="ARBA00022839"/>
    </source>
</evidence>
<evidence type="ECO:0000256" key="7">
    <source>
        <dbReference type="RuleBase" id="RU363069"/>
    </source>
</evidence>
<dbReference type="InterPro" id="IPR029052">
    <property type="entry name" value="Metallo-depent_PP-like"/>
</dbReference>
<dbReference type="CDD" id="cd00840">
    <property type="entry name" value="MPP_Mre11_N"/>
    <property type="match status" value="1"/>
</dbReference>
<evidence type="ECO:0000256" key="5">
    <source>
        <dbReference type="ARBA" id="ARBA00022801"/>
    </source>
</evidence>
<dbReference type="GO" id="GO:0008408">
    <property type="term" value="F:3'-5' exonuclease activity"/>
    <property type="evidence" value="ECO:0007669"/>
    <property type="project" value="InterPro"/>
</dbReference>
<proteinExistence type="inferred from homology"/>
<evidence type="ECO:0000259" key="8">
    <source>
        <dbReference type="Pfam" id="PF00149"/>
    </source>
</evidence>
<name>A0AA47KJN5_9GAMM</name>
<comment type="similarity">
    <text evidence="1 7">Belongs to the SbcD family.</text>
</comment>
<feature type="domain" description="Calcineurin-like phosphoesterase" evidence="8">
    <location>
        <begin position="40"/>
        <end position="272"/>
    </location>
</feature>
<organism evidence="10 11">
    <name type="scientific">Salinivibrio kushneri</name>
    <dbReference type="NCBI Taxonomy" id="1908198"/>
    <lineage>
        <taxon>Bacteria</taxon>
        <taxon>Pseudomonadati</taxon>
        <taxon>Pseudomonadota</taxon>
        <taxon>Gammaproteobacteria</taxon>
        <taxon>Vibrionales</taxon>
        <taxon>Vibrionaceae</taxon>
        <taxon>Salinivibrio</taxon>
    </lineage>
</organism>
<dbReference type="InterPro" id="IPR026843">
    <property type="entry name" value="SbcD_C"/>
</dbReference>
<keyword evidence="6 7" id="KW-0269">Exonuclease</keyword>
<evidence type="ECO:0000259" key="9">
    <source>
        <dbReference type="Pfam" id="PF12320"/>
    </source>
</evidence>
<comment type="subunit">
    <text evidence="2 7">Heterodimer of SbcC and SbcD.</text>
</comment>
<feature type="domain" description="Nuclease SbcCD subunit D C-terminal" evidence="9">
    <location>
        <begin position="325"/>
        <end position="425"/>
    </location>
</feature>
<sequence>MVLHSLSNVAAISVEFNPARDFSETNLPNFLNEWIASVVLKIIHTSDWHLGHQLHGYDRQYEHQVFLDWLKQCLIDEQADALLVAGDVFDSANPPASAWRMLYRFLADIAKALPHLNVVITGGNHDSPSKLDAPHELLKAFDLHLIGAIARDGDGDLDTERMRVPITDKSGEVAAWVLAVPFLRSGDLRTEGLDENDDRLIEGVRAIYQQTETAGRENARADQALIAMGHVYMASGELSEMSERRILGGNQHALPADIFSEDIAYVALGHLHLAQQVAKQTRIRYCGSPIPLSLSERHYRHQVLAVTFEDNQLQSVIPHYVPRAVDLWRVPEQPSPLETVLDALAGLTLEPLPLSQQPLLDVPVLLDKPQPMLREKILAALDDKPVRLAKITPHYREQPQTSGFRQQRLSEVEPYQVLRHGWQQKYQGEPDTALSATFSQLLEQLEQDEDQ</sequence>
<dbReference type="Gene3D" id="3.60.21.10">
    <property type="match status" value="1"/>
</dbReference>
<keyword evidence="7" id="KW-0233">DNA recombination</keyword>
<dbReference type="Pfam" id="PF00149">
    <property type="entry name" value="Metallophos"/>
    <property type="match status" value="1"/>
</dbReference>
<evidence type="ECO:0000256" key="3">
    <source>
        <dbReference type="ARBA" id="ARBA00013365"/>
    </source>
</evidence>
<dbReference type="SUPFAM" id="SSF56300">
    <property type="entry name" value="Metallo-dependent phosphatases"/>
    <property type="match status" value="1"/>
</dbReference>
<keyword evidence="5 7" id="KW-0378">Hydrolase</keyword>
<dbReference type="AlphaFoldDB" id="A0AA47KJN5"/>
<evidence type="ECO:0000256" key="4">
    <source>
        <dbReference type="ARBA" id="ARBA00022722"/>
    </source>
</evidence>
<keyword evidence="7" id="KW-0255">Endonuclease</keyword>
<dbReference type="EMBL" id="CP114588">
    <property type="protein sequence ID" value="WBA08170.1"/>
    <property type="molecule type" value="Genomic_DNA"/>
</dbReference>
<gene>
    <name evidence="7" type="primary">sbcD</name>
    <name evidence="10" type="ORF">N8M53_10085</name>
</gene>
<dbReference type="Proteomes" id="UP001164748">
    <property type="component" value="Chromosome"/>
</dbReference>
<dbReference type="GO" id="GO:0004519">
    <property type="term" value="F:endonuclease activity"/>
    <property type="evidence" value="ECO:0007669"/>
    <property type="project" value="UniProtKB-KW"/>
</dbReference>
<dbReference type="GO" id="GO:0006260">
    <property type="term" value="P:DNA replication"/>
    <property type="evidence" value="ECO:0007669"/>
    <property type="project" value="UniProtKB-KW"/>
</dbReference>
<evidence type="ECO:0000313" key="10">
    <source>
        <dbReference type="EMBL" id="WBA08170.1"/>
    </source>
</evidence>
<dbReference type="RefSeq" id="WP_269578685.1">
    <property type="nucleotide sequence ID" value="NZ_CP114588.1"/>
</dbReference>
<reference evidence="10" key="1">
    <citation type="submission" date="2022-09" db="EMBL/GenBank/DDBJ databases">
        <authorList>
            <person name="Li Z.-J."/>
        </authorList>
    </citation>
    <scope>NUCLEOTIDE SEQUENCE</scope>
    <source>
        <strain evidence="10">TGB11</strain>
    </source>
</reference>
<dbReference type="PANTHER" id="PTHR30337:SF0">
    <property type="entry name" value="NUCLEASE SBCCD SUBUNIT D"/>
    <property type="match status" value="1"/>
</dbReference>
<dbReference type="PANTHER" id="PTHR30337">
    <property type="entry name" value="COMPONENT OF ATP-DEPENDENT DSDNA EXONUCLEASE"/>
    <property type="match status" value="1"/>
</dbReference>
<keyword evidence="7" id="KW-0235">DNA replication</keyword>
<dbReference type="InterPro" id="IPR004593">
    <property type="entry name" value="SbcD"/>
</dbReference>
<evidence type="ECO:0000256" key="1">
    <source>
        <dbReference type="ARBA" id="ARBA00010555"/>
    </source>
</evidence>
<keyword evidence="4 7" id="KW-0540">Nuclease</keyword>
<dbReference type="Pfam" id="PF12320">
    <property type="entry name" value="SbcD_C"/>
    <property type="match status" value="1"/>
</dbReference>
<dbReference type="NCBIfam" id="TIGR00619">
    <property type="entry name" value="sbcd"/>
    <property type="match status" value="1"/>
</dbReference>
<protein>
    <recommendedName>
        <fullName evidence="3 7">Nuclease SbcCD subunit D</fullName>
    </recommendedName>
</protein>